<organism evidence="1 2">
    <name type="scientific">Ficus carica</name>
    <name type="common">Common fig</name>
    <dbReference type="NCBI Taxonomy" id="3494"/>
    <lineage>
        <taxon>Eukaryota</taxon>
        <taxon>Viridiplantae</taxon>
        <taxon>Streptophyta</taxon>
        <taxon>Embryophyta</taxon>
        <taxon>Tracheophyta</taxon>
        <taxon>Spermatophyta</taxon>
        <taxon>Magnoliopsida</taxon>
        <taxon>eudicotyledons</taxon>
        <taxon>Gunneridae</taxon>
        <taxon>Pentapetalae</taxon>
        <taxon>rosids</taxon>
        <taxon>fabids</taxon>
        <taxon>Rosales</taxon>
        <taxon>Moraceae</taxon>
        <taxon>Ficeae</taxon>
        <taxon>Ficus</taxon>
    </lineage>
</organism>
<keyword evidence="2" id="KW-1185">Reference proteome</keyword>
<dbReference type="EMBL" id="BTGU01000059">
    <property type="protein sequence ID" value="GMN55736.1"/>
    <property type="molecule type" value="Genomic_DNA"/>
</dbReference>
<dbReference type="AlphaFoldDB" id="A0AA88DGA7"/>
<dbReference type="Proteomes" id="UP001187192">
    <property type="component" value="Unassembled WGS sequence"/>
</dbReference>
<sequence>MAIRGGGPTNGVICLIVEESRTLLLLFVGPELKPRSSLYRSTQTQHRLLLHPNSDLGPPMNSDSAPLLYPPSFLTELKSRSRSPFSGHHGNSWRRPNEWRHLLDRRRIQDSIAPLRWGSHRR</sequence>
<gene>
    <name evidence="1" type="ORF">TIFTF001_024850</name>
</gene>
<reference evidence="1" key="1">
    <citation type="submission" date="2023-07" db="EMBL/GenBank/DDBJ databases">
        <title>draft genome sequence of fig (Ficus carica).</title>
        <authorList>
            <person name="Takahashi T."/>
            <person name="Nishimura K."/>
        </authorList>
    </citation>
    <scope>NUCLEOTIDE SEQUENCE</scope>
</reference>
<evidence type="ECO:0000313" key="1">
    <source>
        <dbReference type="EMBL" id="GMN55736.1"/>
    </source>
</evidence>
<name>A0AA88DGA7_FICCA</name>
<comment type="caution">
    <text evidence="1">The sequence shown here is derived from an EMBL/GenBank/DDBJ whole genome shotgun (WGS) entry which is preliminary data.</text>
</comment>
<accession>A0AA88DGA7</accession>
<proteinExistence type="predicted"/>
<protein>
    <submittedName>
        <fullName evidence="1">Uncharacterized protein</fullName>
    </submittedName>
</protein>
<evidence type="ECO:0000313" key="2">
    <source>
        <dbReference type="Proteomes" id="UP001187192"/>
    </source>
</evidence>